<evidence type="ECO:0000313" key="1">
    <source>
        <dbReference type="EMBL" id="SNT40061.1"/>
    </source>
</evidence>
<keyword evidence="2" id="KW-1185">Reference proteome</keyword>
<dbReference type="Proteomes" id="UP000198362">
    <property type="component" value="Unassembled WGS sequence"/>
</dbReference>
<gene>
    <name evidence="1" type="ORF">SAMN05421812_105311</name>
</gene>
<evidence type="ECO:0000313" key="2">
    <source>
        <dbReference type="Proteomes" id="UP000198362"/>
    </source>
</evidence>
<accession>A0A239MBT5</accession>
<dbReference type="RefSeq" id="WP_144022603.1">
    <property type="nucleotide sequence ID" value="NZ_FZPH01000005.1"/>
</dbReference>
<dbReference type="OrthoDB" id="9805588at2"/>
<sequence>MYRAVSRYLVSRPEVICGPPIAVVRCAYLFVGDHVTVGVERRTALDSEAQPFGAEVATLTVTGPNPTRLDLSTAAAAEMFTAAQAKTFRVEYRPLQISMPWVLWVYSFANTGLVIAESHLEPDGRIAKTPEWCDENVTGDPRFRDEQLALHPYSPAALD</sequence>
<reference evidence="1 2" key="1">
    <citation type="submission" date="2017-06" db="EMBL/GenBank/DDBJ databases">
        <authorList>
            <person name="Kim H.J."/>
            <person name="Triplett B.A."/>
        </authorList>
    </citation>
    <scope>NUCLEOTIDE SEQUENCE [LARGE SCALE GENOMIC DNA]</scope>
    <source>
        <strain evidence="1 2">CGMCC 4.5593</strain>
    </source>
</reference>
<dbReference type="AlphaFoldDB" id="A0A239MBT5"/>
<name>A0A239MBT5_9ACTN</name>
<dbReference type="Gene3D" id="2.40.320.10">
    <property type="entry name" value="Hypothetical Protein Pfu-838710-001"/>
    <property type="match status" value="1"/>
</dbReference>
<dbReference type="EMBL" id="FZPH01000005">
    <property type="protein sequence ID" value="SNT40061.1"/>
    <property type="molecule type" value="Genomic_DNA"/>
</dbReference>
<protein>
    <submittedName>
        <fullName evidence="1">Uncharacterized protein</fullName>
    </submittedName>
</protein>
<organism evidence="1 2">
    <name type="scientific">Asanoa hainanensis</name>
    <dbReference type="NCBI Taxonomy" id="560556"/>
    <lineage>
        <taxon>Bacteria</taxon>
        <taxon>Bacillati</taxon>
        <taxon>Actinomycetota</taxon>
        <taxon>Actinomycetes</taxon>
        <taxon>Micromonosporales</taxon>
        <taxon>Micromonosporaceae</taxon>
        <taxon>Asanoa</taxon>
    </lineage>
</organism>
<proteinExistence type="predicted"/>